<keyword evidence="11" id="KW-0325">Glycoprotein</keyword>
<keyword evidence="5 14" id="KW-0732">Signal</keyword>
<keyword evidence="10 13" id="KW-0472">Membrane</keyword>
<evidence type="ECO:0000256" key="14">
    <source>
        <dbReference type="SAM" id="SignalP"/>
    </source>
</evidence>
<dbReference type="PANTHER" id="PTHR46008">
    <property type="entry name" value="LEAF RUST 10 DISEASE-RESISTANCE LOCUS RECEPTOR-LIKE PROTEIN KINASE-LIKE 1.4"/>
    <property type="match status" value="1"/>
</dbReference>
<evidence type="ECO:0000256" key="13">
    <source>
        <dbReference type="SAM" id="Phobius"/>
    </source>
</evidence>
<dbReference type="GO" id="GO:0004674">
    <property type="term" value="F:protein serine/threonine kinase activity"/>
    <property type="evidence" value="ECO:0007669"/>
    <property type="project" value="UniProtKB-KW"/>
</dbReference>
<organism evidence="16">
    <name type="scientific">Triticum aestivum</name>
    <name type="common">Wheat</name>
    <dbReference type="NCBI Taxonomy" id="4565"/>
    <lineage>
        <taxon>Eukaryota</taxon>
        <taxon>Viridiplantae</taxon>
        <taxon>Streptophyta</taxon>
        <taxon>Embryophyta</taxon>
        <taxon>Tracheophyta</taxon>
        <taxon>Spermatophyta</taxon>
        <taxon>Magnoliopsida</taxon>
        <taxon>Liliopsida</taxon>
        <taxon>Poales</taxon>
        <taxon>Poaceae</taxon>
        <taxon>BOP clade</taxon>
        <taxon>Pooideae</taxon>
        <taxon>Triticodae</taxon>
        <taxon>Triticeae</taxon>
        <taxon>Triticinae</taxon>
        <taxon>Triticum</taxon>
    </lineage>
</organism>
<proteinExistence type="predicted"/>
<dbReference type="SMART" id="SM00220">
    <property type="entry name" value="S_TKc"/>
    <property type="match status" value="1"/>
</dbReference>
<dbReference type="CDD" id="cd14066">
    <property type="entry name" value="STKc_IRAK"/>
    <property type="match status" value="1"/>
</dbReference>
<dbReference type="PROSITE" id="PS00108">
    <property type="entry name" value="PROTEIN_KINASE_ST"/>
    <property type="match status" value="1"/>
</dbReference>
<feature type="transmembrane region" description="Helical" evidence="13">
    <location>
        <begin position="297"/>
        <end position="319"/>
    </location>
</feature>
<evidence type="ECO:0000259" key="15">
    <source>
        <dbReference type="PROSITE" id="PS50011"/>
    </source>
</evidence>
<dbReference type="InterPro" id="IPR008271">
    <property type="entry name" value="Ser/Thr_kinase_AS"/>
</dbReference>
<dbReference type="SUPFAM" id="SSF56112">
    <property type="entry name" value="Protein kinase-like (PK-like)"/>
    <property type="match status" value="1"/>
</dbReference>
<evidence type="ECO:0000256" key="11">
    <source>
        <dbReference type="ARBA" id="ARBA00023180"/>
    </source>
</evidence>
<dbReference type="Pfam" id="PF00069">
    <property type="entry name" value="Pkinase"/>
    <property type="match status" value="1"/>
</dbReference>
<dbReference type="InterPro" id="IPR000719">
    <property type="entry name" value="Prot_kinase_dom"/>
</dbReference>
<dbReference type="EnsemblPlants" id="TraesCS3D02G124200.1">
    <property type="protein sequence ID" value="TraesCS3D02G124200.1"/>
    <property type="gene ID" value="TraesCS3D02G124200"/>
</dbReference>
<protein>
    <recommendedName>
        <fullName evidence="15">Protein kinase domain-containing protein</fullName>
    </recommendedName>
</protein>
<dbReference type="STRING" id="4565.A0A3B6GP98"/>
<dbReference type="InterPro" id="IPR017441">
    <property type="entry name" value="Protein_kinase_ATP_BS"/>
</dbReference>
<dbReference type="GO" id="GO:0005524">
    <property type="term" value="F:ATP binding"/>
    <property type="evidence" value="ECO:0007669"/>
    <property type="project" value="UniProtKB-UniRule"/>
</dbReference>
<feature type="chain" id="PRO_5043174282" description="Protein kinase domain-containing protein" evidence="14">
    <location>
        <begin position="34"/>
        <end position="657"/>
    </location>
</feature>
<dbReference type="Gramene" id="TraesCS3D03G0260200.1">
    <property type="protein sequence ID" value="TraesCS3D03G0260200.1.CDS"/>
    <property type="gene ID" value="TraesCS3D03G0260200"/>
</dbReference>
<evidence type="ECO:0000256" key="4">
    <source>
        <dbReference type="ARBA" id="ARBA00022692"/>
    </source>
</evidence>
<dbReference type="Gene3D" id="3.30.200.20">
    <property type="entry name" value="Phosphorylase Kinase, domain 1"/>
    <property type="match status" value="1"/>
</dbReference>
<dbReference type="FunFam" id="3.30.200.20:FF:000446">
    <property type="entry name" value="Wall-associated receptor kinase-like 20"/>
    <property type="match status" value="1"/>
</dbReference>
<accession>A0A3B6GP98</accession>
<evidence type="ECO:0000256" key="10">
    <source>
        <dbReference type="ARBA" id="ARBA00023136"/>
    </source>
</evidence>
<keyword evidence="17" id="KW-1185">Reference proteome</keyword>
<evidence type="ECO:0000256" key="5">
    <source>
        <dbReference type="ARBA" id="ARBA00022729"/>
    </source>
</evidence>
<evidence type="ECO:0000313" key="17">
    <source>
        <dbReference type="Proteomes" id="UP000019116"/>
    </source>
</evidence>
<dbReference type="Proteomes" id="UP000019116">
    <property type="component" value="Chromosome 3D"/>
</dbReference>
<feature type="domain" description="Protein kinase" evidence="15">
    <location>
        <begin position="365"/>
        <end position="641"/>
    </location>
</feature>
<evidence type="ECO:0000256" key="1">
    <source>
        <dbReference type="ARBA" id="ARBA00004167"/>
    </source>
</evidence>
<name>A0A3B6GP98_WHEAT</name>
<evidence type="ECO:0000256" key="12">
    <source>
        <dbReference type="PROSITE-ProRule" id="PRU10141"/>
    </source>
</evidence>
<reference evidence="16" key="2">
    <citation type="submission" date="2018-10" db="UniProtKB">
        <authorList>
            <consortium name="EnsemblPlants"/>
        </authorList>
    </citation>
    <scope>IDENTIFICATION</scope>
</reference>
<keyword evidence="4 13" id="KW-0812">Transmembrane</keyword>
<keyword evidence="2" id="KW-0723">Serine/threonine-protein kinase</keyword>
<sequence>MAASTPFCGRRPLFLFEVAAVAILALLPLGGHARVCPPCGSTAVPYPLSTADGCGDPAYKVRCAAGASTSTLFFDALNGTSYPITSVSPAAQRLVVAPAPLVSNDSCVSVGAPAGRGVQLDPSLPFNVSSSNTIMLLRHCLNCTSALLRSPLNCSSSSLCHAYADAARSPCAPLPLCCTFVAGGSSTSHRIRASPELCSAYTSFVNLDPAQPPATWGGRLGLELQWATPREPLCQTQADCEDGANATCAGDPVAAGAVRRCLCVPGLAWDPVAGACQQIPSDCERAGDCEGSNHAPLIAGIVCGLGGALLLIAAGLFLYRRQRRIQLARERLTKEREDILNANNSSGRTAKNFTSRELKRATANFSRDNLLGVGGYGEVYKGALADGTLVAVKCAKLGNTKSTDQILNEVRVLSQVNHRSLVRLLGCCVDLQQPLMVYEFVPNGTLADHLYGAMSRPPLPWRRRLAIARHTAEGISYLHFSASPPIYHRDIKSSNILLDEQLDGKVSDFGLSRLAEPGLSHVSTCAQGTLGYLDPEYYRNYQLTDKSDVYSFGVVLLELLTAKRAIDFGRGEDDVNLAVHVQRAADEERLLHVVDPAMKNRATQLELDTMKALGFLALGCLEDRRQNRPSMKEVADEIEYIINIEAGAAVVEQQQNA</sequence>
<keyword evidence="8 12" id="KW-0067">ATP-binding</keyword>
<keyword evidence="6 12" id="KW-0547">Nucleotide-binding</keyword>
<keyword evidence="9 13" id="KW-1133">Transmembrane helix</keyword>
<evidence type="ECO:0000256" key="6">
    <source>
        <dbReference type="ARBA" id="ARBA00022741"/>
    </source>
</evidence>
<dbReference type="FunFam" id="1.10.510.10:FF:000161">
    <property type="entry name" value="Wall-associated receptor kinase-like 20"/>
    <property type="match status" value="1"/>
</dbReference>
<evidence type="ECO:0000256" key="2">
    <source>
        <dbReference type="ARBA" id="ARBA00022527"/>
    </source>
</evidence>
<dbReference type="GO" id="GO:0007166">
    <property type="term" value="P:cell surface receptor signaling pathway"/>
    <property type="evidence" value="ECO:0000318"/>
    <property type="project" value="GO_Central"/>
</dbReference>
<dbReference type="Gramene" id="TraesCS3D02G124200.1">
    <property type="protein sequence ID" value="TraesCS3D02G124200.1"/>
    <property type="gene ID" value="TraesCS3D02G124200"/>
</dbReference>
<dbReference type="CDD" id="cd12087">
    <property type="entry name" value="TM_EGFR-like"/>
    <property type="match status" value="1"/>
</dbReference>
<dbReference type="PANTHER" id="PTHR46008:SF25">
    <property type="entry name" value="PROTEIN KINASE DOMAIN-CONTAINING PROTEIN"/>
    <property type="match status" value="1"/>
</dbReference>
<dbReference type="InterPro" id="IPR011009">
    <property type="entry name" value="Kinase-like_dom_sf"/>
</dbReference>
<keyword evidence="3" id="KW-0808">Transferase</keyword>
<dbReference type="PROSITE" id="PS50011">
    <property type="entry name" value="PROTEIN_KINASE_DOM"/>
    <property type="match status" value="1"/>
</dbReference>
<reference evidence="16" key="1">
    <citation type="submission" date="2018-08" db="EMBL/GenBank/DDBJ databases">
        <authorList>
            <person name="Rossello M."/>
        </authorList>
    </citation>
    <scope>NUCLEOTIDE SEQUENCE [LARGE SCALE GENOMIC DNA]</scope>
    <source>
        <strain evidence="16">cv. Chinese Spring</strain>
    </source>
</reference>
<feature type="signal peptide" evidence="14">
    <location>
        <begin position="1"/>
        <end position="33"/>
    </location>
</feature>
<dbReference type="SMR" id="A0A3B6GP98"/>
<evidence type="ECO:0000256" key="8">
    <source>
        <dbReference type="ARBA" id="ARBA00022840"/>
    </source>
</evidence>
<keyword evidence="7" id="KW-0418">Kinase</keyword>
<comment type="subcellular location">
    <subcellularLocation>
        <location evidence="1">Membrane</location>
        <topology evidence="1">Single-pass membrane protein</topology>
    </subcellularLocation>
</comment>
<dbReference type="Gene3D" id="1.10.510.10">
    <property type="entry name" value="Transferase(Phosphotransferase) domain 1"/>
    <property type="match status" value="1"/>
</dbReference>
<feature type="binding site" evidence="12">
    <location>
        <position position="393"/>
    </location>
    <ligand>
        <name>ATP</name>
        <dbReference type="ChEBI" id="CHEBI:30616"/>
    </ligand>
</feature>
<evidence type="ECO:0000256" key="7">
    <source>
        <dbReference type="ARBA" id="ARBA00022777"/>
    </source>
</evidence>
<dbReference type="AlphaFoldDB" id="A0A3B6GP98"/>
<evidence type="ECO:0000313" key="16">
    <source>
        <dbReference type="EnsemblPlants" id="TraesCS3D02G124200.1"/>
    </source>
</evidence>
<dbReference type="GO" id="GO:0005886">
    <property type="term" value="C:plasma membrane"/>
    <property type="evidence" value="ECO:0000318"/>
    <property type="project" value="GO_Central"/>
</dbReference>
<evidence type="ECO:0000256" key="3">
    <source>
        <dbReference type="ARBA" id="ARBA00022679"/>
    </source>
</evidence>
<evidence type="ECO:0000256" key="9">
    <source>
        <dbReference type="ARBA" id="ARBA00022989"/>
    </source>
</evidence>
<dbReference type="PROSITE" id="PS00107">
    <property type="entry name" value="PROTEIN_KINASE_ATP"/>
    <property type="match status" value="1"/>
</dbReference>
<dbReference type="OrthoDB" id="1918322at2759"/>